<evidence type="ECO:0000256" key="4">
    <source>
        <dbReference type="ARBA" id="ARBA00023239"/>
    </source>
</evidence>
<protein>
    <recommendedName>
        <fullName evidence="7 9">Uroporphyrinogen-III synthase</fullName>
        <ecNumber evidence="3 9">4.2.1.75</ecNumber>
    </recommendedName>
</protein>
<accession>A0ABR9DU34</accession>
<dbReference type="Gene3D" id="3.40.50.10090">
    <property type="match status" value="3"/>
</dbReference>
<gene>
    <name evidence="12" type="ORF">IGS67_08455</name>
</gene>
<proteinExistence type="inferred from homology"/>
<evidence type="ECO:0000256" key="2">
    <source>
        <dbReference type="ARBA" id="ARBA00008133"/>
    </source>
</evidence>
<keyword evidence="5 9" id="KW-0627">Porphyrin biosynthesis</keyword>
<sequence>MLVPRGGRPGRELAAALADAGFDPVVVPLITFGPPVDVAPLHEGVGRLAAGGYDWLVLTSERTVDALVEASGAVGTSTRTVDAQAEASGVVGTSTRTVDALAETSGVVGGSAADRPSGGQGPGAPMIVVPATTRIAAVGPSTARRARRAGLDVDVVPEWDRTATGLLAALVGSQPDEPHLHRRIDGLAPSDGGNPSIRQEERNAPIDSGSVHGSRPDPLSNDALSTGQIVDSRSVHGSRTDRLSDHSAPGGGALDSGSVQNTGPDRLSSVAVRAFAPRSAIARPELVDGLRAAGWIVDAPDAYVTELATSLPDEALDVDVVILTSSSTAETWATLAGTASADESLTLDGVATGTLPRPWRIVSIGPRTTATARTFGLRVEAEATTPDVPALVAAVSRITPPPDS</sequence>
<feature type="domain" description="Tetrapyrrole biosynthesis uroporphyrinogen III synthase" evidence="11">
    <location>
        <begin position="12"/>
        <end position="96"/>
    </location>
</feature>
<evidence type="ECO:0000256" key="3">
    <source>
        <dbReference type="ARBA" id="ARBA00013109"/>
    </source>
</evidence>
<dbReference type="InterPro" id="IPR036108">
    <property type="entry name" value="4pyrrol_syn_uPrphyn_synt_sf"/>
</dbReference>
<dbReference type="SUPFAM" id="SSF69618">
    <property type="entry name" value="HemD-like"/>
    <property type="match status" value="2"/>
</dbReference>
<evidence type="ECO:0000256" key="8">
    <source>
        <dbReference type="ARBA" id="ARBA00048617"/>
    </source>
</evidence>
<evidence type="ECO:0000256" key="5">
    <source>
        <dbReference type="ARBA" id="ARBA00023244"/>
    </source>
</evidence>
<keyword evidence="13" id="KW-1185">Reference proteome</keyword>
<evidence type="ECO:0000259" key="11">
    <source>
        <dbReference type="Pfam" id="PF02602"/>
    </source>
</evidence>
<name>A0ABR9DU34_9MICO</name>
<feature type="domain" description="Tetrapyrrole biosynthesis uroporphyrinogen III synthase" evidence="11">
    <location>
        <begin position="273"/>
        <end position="393"/>
    </location>
</feature>
<dbReference type="Pfam" id="PF02602">
    <property type="entry name" value="HEM4"/>
    <property type="match status" value="2"/>
</dbReference>
<keyword evidence="4 9" id="KW-0456">Lyase</keyword>
<evidence type="ECO:0000256" key="10">
    <source>
        <dbReference type="SAM" id="MobiDB-lite"/>
    </source>
</evidence>
<dbReference type="CDD" id="cd06578">
    <property type="entry name" value="HemD"/>
    <property type="match status" value="1"/>
</dbReference>
<dbReference type="EMBL" id="JACZDF010000003">
    <property type="protein sequence ID" value="MBD9699520.1"/>
    <property type="molecule type" value="Genomic_DNA"/>
</dbReference>
<dbReference type="EC" id="4.2.1.75" evidence="3 9"/>
<feature type="region of interest" description="Disordered" evidence="10">
    <location>
        <begin position="171"/>
        <end position="265"/>
    </location>
</feature>
<evidence type="ECO:0000313" key="13">
    <source>
        <dbReference type="Proteomes" id="UP000642107"/>
    </source>
</evidence>
<dbReference type="PANTHER" id="PTHR38042">
    <property type="entry name" value="UROPORPHYRINOGEN-III SYNTHASE, CHLOROPLASTIC"/>
    <property type="match status" value="1"/>
</dbReference>
<dbReference type="PANTHER" id="PTHR38042:SF1">
    <property type="entry name" value="UROPORPHYRINOGEN-III SYNTHASE, CHLOROPLASTIC"/>
    <property type="match status" value="1"/>
</dbReference>
<evidence type="ECO:0000256" key="6">
    <source>
        <dbReference type="ARBA" id="ARBA00037589"/>
    </source>
</evidence>
<feature type="compositionally biased region" description="Polar residues" evidence="10">
    <location>
        <begin position="222"/>
        <end position="237"/>
    </location>
</feature>
<comment type="caution">
    <text evidence="12">The sequence shown here is derived from an EMBL/GenBank/DDBJ whole genome shotgun (WGS) entry which is preliminary data.</text>
</comment>
<feature type="compositionally biased region" description="Basic and acidic residues" evidence="10">
    <location>
        <begin position="176"/>
        <end position="185"/>
    </location>
</feature>
<comment type="function">
    <text evidence="6 9">Catalyzes cyclization of the linear tetrapyrrole, hydroxymethylbilane, to the macrocyclic uroporphyrinogen III.</text>
</comment>
<reference evidence="12 13" key="1">
    <citation type="submission" date="2020-09" db="EMBL/GenBank/DDBJ databases">
        <title>Flavimobilis rhizosphaerae sp. nov., isolated from rhizosphere soil of Spartina alterniflora.</title>
        <authorList>
            <person name="Hanqin C."/>
        </authorList>
    </citation>
    <scope>NUCLEOTIDE SEQUENCE [LARGE SCALE GENOMIC DNA]</scope>
    <source>
        <strain evidence="12 13">GY 10621</strain>
    </source>
</reference>
<dbReference type="InterPro" id="IPR039793">
    <property type="entry name" value="UROS/Hem4"/>
</dbReference>
<evidence type="ECO:0000256" key="9">
    <source>
        <dbReference type="RuleBase" id="RU366031"/>
    </source>
</evidence>
<evidence type="ECO:0000313" key="12">
    <source>
        <dbReference type="EMBL" id="MBD9699520.1"/>
    </source>
</evidence>
<evidence type="ECO:0000256" key="7">
    <source>
        <dbReference type="ARBA" id="ARBA00040167"/>
    </source>
</evidence>
<dbReference type="InterPro" id="IPR003754">
    <property type="entry name" value="4pyrrol_synth_uPrphyn_synth"/>
</dbReference>
<comment type="catalytic activity">
    <reaction evidence="8 9">
        <text>hydroxymethylbilane = uroporphyrinogen III + H2O</text>
        <dbReference type="Rhea" id="RHEA:18965"/>
        <dbReference type="ChEBI" id="CHEBI:15377"/>
        <dbReference type="ChEBI" id="CHEBI:57308"/>
        <dbReference type="ChEBI" id="CHEBI:57845"/>
        <dbReference type="EC" id="4.2.1.75"/>
    </reaction>
</comment>
<organism evidence="12 13">
    <name type="scientific">Flavimobilis rhizosphaerae</name>
    <dbReference type="NCBI Taxonomy" id="2775421"/>
    <lineage>
        <taxon>Bacteria</taxon>
        <taxon>Bacillati</taxon>
        <taxon>Actinomycetota</taxon>
        <taxon>Actinomycetes</taxon>
        <taxon>Micrococcales</taxon>
        <taxon>Jonesiaceae</taxon>
        <taxon>Flavimobilis</taxon>
    </lineage>
</organism>
<comment type="pathway">
    <text evidence="1 9">Porphyrin-containing compound metabolism; protoporphyrin-IX biosynthesis; coproporphyrinogen-III from 5-aminolevulinate: step 3/4.</text>
</comment>
<comment type="similarity">
    <text evidence="2 9">Belongs to the uroporphyrinogen-III synthase family.</text>
</comment>
<evidence type="ECO:0000256" key="1">
    <source>
        <dbReference type="ARBA" id="ARBA00004772"/>
    </source>
</evidence>
<dbReference type="Proteomes" id="UP000642107">
    <property type="component" value="Unassembled WGS sequence"/>
</dbReference>
<dbReference type="RefSeq" id="WP_192279576.1">
    <property type="nucleotide sequence ID" value="NZ_JACZDF010000003.1"/>
</dbReference>